<dbReference type="PATRIC" id="fig|911238.3.peg.2347"/>
<reference evidence="5 6" key="1">
    <citation type="journal article" date="2012" name="BMC Genomics">
        <title>Comparative genomic analysis of the genus Staphylococcus including Staphylococcus aureus and its newly described sister species Staphylococcus simiae.</title>
        <authorList>
            <person name="Suzuki H."/>
            <person name="Lefebure T."/>
            <person name="Pavinski Bitar P."/>
            <person name="Stanhope M.J."/>
        </authorList>
    </citation>
    <scope>NUCLEOTIDE SEQUENCE [LARGE SCALE GENOMIC DNA]</scope>
    <source>
        <strain evidence="5 6">CCM 7213</strain>
    </source>
</reference>
<dbReference type="GO" id="GO:0005886">
    <property type="term" value="C:plasma membrane"/>
    <property type="evidence" value="ECO:0007669"/>
    <property type="project" value="UniProtKB-SubCell"/>
</dbReference>
<evidence type="ECO:0000313" key="6">
    <source>
        <dbReference type="Proteomes" id="UP000005413"/>
    </source>
</evidence>
<evidence type="ECO:0000256" key="1">
    <source>
        <dbReference type="ARBA" id="ARBA00004401"/>
    </source>
</evidence>
<feature type="transmembrane region" description="Helical" evidence="3">
    <location>
        <begin position="7"/>
        <end position="31"/>
    </location>
</feature>
<keyword evidence="3" id="KW-0378">Hydrolase</keyword>
<name>G5JMC1_9STAP</name>
<comment type="caution">
    <text evidence="5">The sequence shown here is derived from an EMBL/GenBank/DDBJ whole genome shotgun (WGS) entry which is preliminary data.</text>
</comment>
<sequence>MKKVVKYLISLIVAIIIVLFIQSFIIVGAVMHNDSMSTTLTKGDRVIINKVKVTFNMLSNGDVVQYRHGGKVYTSRIIAKPGESMAIRHGQIYRDDRPVSAQYAINRNIKDFNLRDLKGLDGDIIPPNQYVVINDQNQNTQDSRQFGLIDKKDIIGNISLRYYPFDKWSIKF</sequence>
<keyword evidence="3" id="KW-0472">Membrane</keyword>
<dbReference type="PANTHER" id="PTHR43390:SF1">
    <property type="entry name" value="CHLOROPLAST PROCESSING PEPTIDASE"/>
    <property type="match status" value="1"/>
</dbReference>
<dbReference type="InterPro" id="IPR000223">
    <property type="entry name" value="Pept_S26A_signal_pept_1"/>
</dbReference>
<evidence type="ECO:0000313" key="5">
    <source>
        <dbReference type="EMBL" id="EHJ06680.1"/>
    </source>
</evidence>
<evidence type="ECO:0000259" key="4">
    <source>
        <dbReference type="Pfam" id="PF10502"/>
    </source>
</evidence>
<keyword evidence="3" id="KW-1133">Transmembrane helix</keyword>
<comment type="catalytic activity">
    <reaction evidence="3">
        <text>Cleavage of hydrophobic, N-terminal signal or leader sequences from secreted and periplasmic proteins.</text>
        <dbReference type="EC" id="3.4.21.89"/>
    </reaction>
</comment>
<dbReference type="SUPFAM" id="SSF51306">
    <property type="entry name" value="LexA/Signal peptidase"/>
    <property type="match status" value="1"/>
</dbReference>
<protein>
    <recommendedName>
        <fullName evidence="3">Signal peptidase I</fullName>
        <ecNumber evidence="3">3.4.21.89</ecNumber>
    </recommendedName>
</protein>
<dbReference type="OrthoDB" id="9802919at2"/>
<comment type="subcellular location">
    <subcellularLocation>
        <location evidence="1">Cell membrane</location>
        <topology evidence="1">Single-pass type II membrane protein</topology>
    </subcellularLocation>
    <subcellularLocation>
        <location evidence="3">Membrane</location>
        <topology evidence="3">Single-pass type II membrane protein</topology>
    </subcellularLocation>
</comment>
<dbReference type="GO" id="GO:0004252">
    <property type="term" value="F:serine-type endopeptidase activity"/>
    <property type="evidence" value="ECO:0007669"/>
    <property type="project" value="InterPro"/>
</dbReference>
<dbReference type="NCBIfam" id="TIGR02227">
    <property type="entry name" value="sigpep_I_bact"/>
    <property type="match status" value="1"/>
</dbReference>
<feature type="domain" description="Peptidase S26" evidence="4">
    <location>
        <begin position="6"/>
        <end position="163"/>
    </location>
</feature>
<keyword evidence="3" id="KW-0645">Protease</keyword>
<dbReference type="Gene3D" id="2.10.109.10">
    <property type="entry name" value="Umud Fragment, subunit A"/>
    <property type="match status" value="1"/>
</dbReference>
<evidence type="ECO:0000256" key="2">
    <source>
        <dbReference type="ARBA" id="ARBA00009370"/>
    </source>
</evidence>
<proteinExistence type="inferred from homology"/>
<dbReference type="Pfam" id="PF10502">
    <property type="entry name" value="Peptidase_S26"/>
    <property type="match status" value="1"/>
</dbReference>
<keyword evidence="6" id="KW-1185">Reference proteome</keyword>
<dbReference type="Proteomes" id="UP000005413">
    <property type="component" value="Unassembled WGS sequence"/>
</dbReference>
<dbReference type="CDD" id="cd06530">
    <property type="entry name" value="S26_SPase_I"/>
    <property type="match status" value="1"/>
</dbReference>
<dbReference type="InterPro" id="IPR036286">
    <property type="entry name" value="LexA/Signal_pep-like_sf"/>
</dbReference>
<dbReference type="EC" id="3.4.21.89" evidence="3"/>
<dbReference type="GO" id="GO:0006465">
    <property type="term" value="P:signal peptide processing"/>
    <property type="evidence" value="ECO:0007669"/>
    <property type="project" value="InterPro"/>
</dbReference>
<dbReference type="EMBL" id="AEUN01000558">
    <property type="protein sequence ID" value="EHJ06680.1"/>
    <property type="molecule type" value="Genomic_DNA"/>
</dbReference>
<dbReference type="AlphaFoldDB" id="G5JMC1"/>
<accession>G5JMC1</accession>
<dbReference type="GO" id="GO:0009003">
    <property type="term" value="F:signal peptidase activity"/>
    <property type="evidence" value="ECO:0007669"/>
    <property type="project" value="UniProtKB-EC"/>
</dbReference>
<evidence type="ECO:0000256" key="3">
    <source>
        <dbReference type="RuleBase" id="RU362042"/>
    </source>
</evidence>
<comment type="similarity">
    <text evidence="2 3">Belongs to the peptidase S26 family.</text>
</comment>
<dbReference type="PANTHER" id="PTHR43390">
    <property type="entry name" value="SIGNAL PEPTIDASE I"/>
    <property type="match status" value="1"/>
</dbReference>
<gene>
    <name evidence="5" type="ORF">SS7213T_13242</name>
</gene>
<dbReference type="RefSeq" id="WP_002465319.1">
    <property type="nucleotide sequence ID" value="NZ_AEUN01000558.1"/>
</dbReference>
<dbReference type="InterPro" id="IPR019533">
    <property type="entry name" value="Peptidase_S26"/>
</dbReference>
<keyword evidence="3" id="KW-0812">Transmembrane</keyword>
<organism evidence="5 6">
    <name type="scientific">Staphylococcus simiae CCM 7213 = CCUG 51256</name>
    <dbReference type="NCBI Taxonomy" id="911238"/>
    <lineage>
        <taxon>Bacteria</taxon>
        <taxon>Bacillati</taxon>
        <taxon>Bacillota</taxon>
        <taxon>Bacilli</taxon>
        <taxon>Bacillales</taxon>
        <taxon>Staphylococcaceae</taxon>
        <taxon>Staphylococcus</taxon>
    </lineage>
</organism>
<dbReference type="PRINTS" id="PR00727">
    <property type="entry name" value="LEADERPTASE"/>
</dbReference>